<keyword evidence="1" id="KW-0175">Coiled coil</keyword>
<keyword evidence="2" id="KW-0812">Transmembrane</keyword>
<sequence>MIEAHTSLTTKIPTPKKIKKKQPGFLTRNVYMKIAQSAYVTHYLTFNFLFTVVLEICKHAVYFRLRASAPHGLTDVWYLMITAAAVGVLKEGISCFDGHSKSLARALSYIITTLMAIACLLTIVSQMLAVEHPISRHPKGYYDFVELRAARALRVLHRELIAYWVDWAIKTVMAILAHLKAKVEKARKVVQAVEKEKKALLASRLAYEYSSIVDSTIFIDNDLNEEEQMKLRTMIYEMGGNATFKWSRMGWDTYVDGGNGRYREVALLMNGRPMQSVEWVTAIGMFNYASDLLVRLHLRRHERTNVISVDPEPETQMSDCEEFEHISFEQDCGSSQPQASTSLTAPEQLLAITGEEVIERHEETEIIAMNSEPEFQVSDCDGFDYISFEKDCGSTEPQAAEPPTVHQQLLAITGEELTVCKRNLNLIIHLATKHLWKNGYFDNDTTFPHCTRPDSNKKSTAFLATLSQKDVRLSLFTDWLEALEKSTKQGNNSTLVAWLSEQNMSDDELYQAVGRWRDTTSIRKEFYELFGKCTDISSLDNQSRCSCRRTGNRNHGYCTVTVLSRLVSWAEERGGPEGGGDIDSVGK</sequence>
<dbReference type="Proteomes" id="UP000275078">
    <property type="component" value="Unassembled WGS sequence"/>
</dbReference>
<proteinExistence type="predicted"/>
<keyword evidence="2" id="KW-1133">Transmembrane helix</keyword>
<dbReference type="EMBL" id="ML119652">
    <property type="protein sequence ID" value="RPA85746.1"/>
    <property type="molecule type" value="Genomic_DNA"/>
</dbReference>
<reference evidence="3 4" key="1">
    <citation type="journal article" date="2018" name="Nat. Ecol. Evol.">
        <title>Pezizomycetes genomes reveal the molecular basis of ectomycorrhizal truffle lifestyle.</title>
        <authorList>
            <person name="Murat C."/>
            <person name="Payen T."/>
            <person name="Noel B."/>
            <person name="Kuo A."/>
            <person name="Morin E."/>
            <person name="Chen J."/>
            <person name="Kohler A."/>
            <person name="Krizsan K."/>
            <person name="Balestrini R."/>
            <person name="Da Silva C."/>
            <person name="Montanini B."/>
            <person name="Hainaut M."/>
            <person name="Levati E."/>
            <person name="Barry K.W."/>
            <person name="Belfiori B."/>
            <person name="Cichocki N."/>
            <person name="Clum A."/>
            <person name="Dockter R.B."/>
            <person name="Fauchery L."/>
            <person name="Guy J."/>
            <person name="Iotti M."/>
            <person name="Le Tacon F."/>
            <person name="Lindquist E.A."/>
            <person name="Lipzen A."/>
            <person name="Malagnac F."/>
            <person name="Mello A."/>
            <person name="Molinier V."/>
            <person name="Miyauchi S."/>
            <person name="Poulain J."/>
            <person name="Riccioni C."/>
            <person name="Rubini A."/>
            <person name="Sitrit Y."/>
            <person name="Splivallo R."/>
            <person name="Traeger S."/>
            <person name="Wang M."/>
            <person name="Zifcakova L."/>
            <person name="Wipf D."/>
            <person name="Zambonelli A."/>
            <person name="Paolocci F."/>
            <person name="Nowrousian M."/>
            <person name="Ottonello S."/>
            <person name="Baldrian P."/>
            <person name="Spatafora J.W."/>
            <person name="Henrissat B."/>
            <person name="Nagy L.G."/>
            <person name="Aury J.M."/>
            <person name="Wincker P."/>
            <person name="Grigoriev I.V."/>
            <person name="Bonfante P."/>
            <person name="Martin F.M."/>
        </authorList>
    </citation>
    <scope>NUCLEOTIDE SEQUENCE [LARGE SCALE GENOMIC DNA]</scope>
    <source>
        <strain evidence="3 4">RN42</strain>
    </source>
</reference>
<feature type="transmembrane region" description="Helical" evidence="2">
    <location>
        <begin position="106"/>
        <end position="129"/>
    </location>
</feature>
<evidence type="ECO:0000313" key="4">
    <source>
        <dbReference type="Proteomes" id="UP000275078"/>
    </source>
</evidence>
<name>A0A3N4IJD0_ASCIM</name>
<evidence type="ECO:0000313" key="3">
    <source>
        <dbReference type="EMBL" id="RPA85746.1"/>
    </source>
</evidence>
<feature type="transmembrane region" description="Helical" evidence="2">
    <location>
        <begin position="38"/>
        <end position="56"/>
    </location>
</feature>
<evidence type="ECO:0000256" key="2">
    <source>
        <dbReference type="SAM" id="Phobius"/>
    </source>
</evidence>
<evidence type="ECO:0000256" key="1">
    <source>
        <dbReference type="SAM" id="Coils"/>
    </source>
</evidence>
<gene>
    <name evidence="3" type="ORF">BJ508DRAFT_358691</name>
</gene>
<organism evidence="3 4">
    <name type="scientific">Ascobolus immersus RN42</name>
    <dbReference type="NCBI Taxonomy" id="1160509"/>
    <lineage>
        <taxon>Eukaryota</taxon>
        <taxon>Fungi</taxon>
        <taxon>Dikarya</taxon>
        <taxon>Ascomycota</taxon>
        <taxon>Pezizomycotina</taxon>
        <taxon>Pezizomycetes</taxon>
        <taxon>Pezizales</taxon>
        <taxon>Ascobolaceae</taxon>
        <taxon>Ascobolus</taxon>
    </lineage>
</organism>
<accession>A0A3N4IJD0</accession>
<dbReference type="AlphaFoldDB" id="A0A3N4IJD0"/>
<feature type="transmembrane region" description="Helical" evidence="2">
    <location>
        <begin position="76"/>
        <end position="94"/>
    </location>
</feature>
<feature type="coiled-coil region" evidence="1">
    <location>
        <begin position="176"/>
        <end position="203"/>
    </location>
</feature>
<protein>
    <submittedName>
        <fullName evidence="3">Uncharacterized protein</fullName>
    </submittedName>
</protein>
<keyword evidence="2" id="KW-0472">Membrane</keyword>
<keyword evidence="4" id="KW-1185">Reference proteome</keyword>